<dbReference type="SUPFAM" id="SSF57959">
    <property type="entry name" value="Leucine zipper domain"/>
    <property type="match status" value="1"/>
</dbReference>
<keyword evidence="6" id="KW-1185">Reference proteome</keyword>
<comment type="subcellular location">
    <subcellularLocation>
        <location evidence="1">Nucleus</location>
    </subcellularLocation>
</comment>
<dbReference type="Pfam" id="PF00170">
    <property type="entry name" value="bZIP_1"/>
    <property type="match status" value="1"/>
</dbReference>
<dbReference type="PROSITE" id="PS00036">
    <property type="entry name" value="BZIP_BASIC"/>
    <property type="match status" value="1"/>
</dbReference>
<dbReference type="AlphaFoldDB" id="A0A0D2BKG2"/>
<dbReference type="PANTHER" id="PTHR40621">
    <property type="entry name" value="TRANSCRIPTION FACTOR KAPC-RELATED"/>
    <property type="match status" value="1"/>
</dbReference>
<dbReference type="Gene3D" id="1.20.5.170">
    <property type="match status" value="1"/>
</dbReference>
<dbReference type="EMBL" id="KN847321">
    <property type="protein sequence ID" value="KIW52971.1"/>
    <property type="molecule type" value="Genomic_DNA"/>
</dbReference>
<protein>
    <recommendedName>
        <fullName evidence="4">BZIP domain-containing protein</fullName>
    </recommendedName>
</protein>
<dbReference type="GO" id="GO:0001228">
    <property type="term" value="F:DNA-binding transcription activator activity, RNA polymerase II-specific"/>
    <property type="evidence" value="ECO:0007669"/>
    <property type="project" value="TreeGrafter"/>
</dbReference>
<dbReference type="PANTHER" id="PTHR40621:SF6">
    <property type="entry name" value="AP-1-LIKE TRANSCRIPTION FACTOR YAP1-RELATED"/>
    <property type="match status" value="1"/>
</dbReference>
<dbReference type="Proteomes" id="UP000054342">
    <property type="component" value="Unassembled WGS sequence"/>
</dbReference>
<dbReference type="HOGENOM" id="CLU_1489050_0_0_1"/>
<dbReference type="InterPro" id="IPR004827">
    <property type="entry name" value="bZIP"/>
</dbReference>
<evidence type="ECO:0000313" key="6">
    <source>
        <dbReference type="Proteomes" id="UP000054342"/>
    </source>
</evidence>
<dbReference type="InterPro" id="IPR046347">
    <property type="entry name" value="bZIP_sf"/>
</dbReference>
<dbReference type="GO" id="GO:0000976">
    <property type="term" value="F:transcription cis-regulatory region binding"/>
    <property type="evidence" value="ECO:0007669"/>
    <property type="project" value="InterPro"/>
</dbReference>
<dbReference type="RefSeq" id="XP_013313555.1">
    <property type="nucleotide sequence ID" value="XM_013458101.1"/>
</dbReference>
<dbReference type="GeneID" id="25330486"/>
<gene>
    <name evidence="5" type="ORF">PV05_08578</name>
</gene>
<accession>A0A0D2BKG2</accession>
<name>A0A0D2BKG2_9EURO</name>
<feature type="domain" description="BZIP" evidence="4">
    <location>
        <begin position="96"/>
        <end position="111"/>
    </location>
</feature>
<dbReference type="CDD" id="cd14688">
    <property type="entry name" value="bZIP_YAP"/>
    <property type="match status" value="1"/>
</dbReference>
<organism evidence="5 6">
    <name type="scientific">Exophiala xenobiotica</name>
    <dbReference type="NCBI Taxonomy" id="348802"/>
    <lineage>
        <taxon>Eukaryota</taxon>
        <taxon>Fungi</taxon>
        <taxon>Dikarya</taxon>
        <taxon>Ascomycota</taxon>
        <taxon>Pezizomycotina</taxon>
        <taxon>Eurotiomycetes</taxon>
        <taxon>Chaetothyriomycetidae</taxon>
        <taxon>Chaetothyriales</taxon>
        <taxon>Herpotrichiellaceae</taxon>
        <taxon>Exophiala</taxon>
    </lineage>
</organism>
<feature type="region of interest" description="Disordered" evidence="3">
    <location>
        <begin position="59"/>
        <end position="112"/>
    </location>
</feature>
<keyword evidence="2" id="KW-0539">Nucleus</keyword>
<reference evidence="5 6" key="1">
    <citation type="submission" date="2015-01" db="EMBL/GenBank/DDBJ databases">
        <title>The Genome Sequence of Exophiala xenobiotica CBS118157.</title>
        <authorList>
            <consortium name="The Broad Institute Genomics Platform"/>
            <person name="Cuomo C."/>
            <person name="de Hoog S."/>
            <person name="Gorbushina A."/>
            <person name="Stielow B."/>
            <person name="Teixiera M."/>
            <person name="Abouelleil A."/>
            <person name="Chapman S.B."/>
            <person name="Priest M."/>
            <person name="Young S.K."/>
            <person name="Wortman J."/>
            <person name="Nusbaum C."/>
            <person name="Birren B."/>
        </authorList>
    </citation>
    <scope>NUCLEOTIDE SEQUENCE [LARGE SCALE GENOMIC DNA]</scope>
    <source>
        <strain evidence="5 6">CBS 118157</strain>
    </source>
</reference>
<evidence type="ECO:0000256" key="2">
    <source>
        <dbReference type="ARBA" id="ARBA00023242"/>
    </source>
</evidence>
<evidence type="ECO:0000256" key="3">
    <source>
        <dbReference type="SAM" id="MobiDB-lite"/>
    </source>
</evidence>
<feature type="compositionally biased region" description="Low complexity" evidence="3">
    <location>
        <begin position="67"/>
        <end position="76"/>
    </location>
</feature>
<dbReference type="OrthoDB" id="4161109at2759"/>
<evidence type="ECO:0000256" key="1">
    <source>
        <dbReference type="ARBA" id="ARBA00004123"/>
    </source>
</evidence>
<dbReference type="SMART" id="SM00338">
    <property type="entry name" value="BRLZ"/>
    <property type="match status" value="1"/>
</dbReference>
<proteinExistence type="predicted"/>
<evidence type="ECO:0000313" key="5">
    <source>
        <dbReference type="EMBL" id="KIW52971.1"/>
    </source>
</evidence>
<evidence type="ECO:0000259" key="4">
    <source>
        <dbReference type="PROSITE" id="PS00036"/>
    </source>
</evidence>
<sequence length="181" mass="20123">MITPIAEDIFGQATSCDFHLPSEAGANVLALCDMTPLQEFCDFGDFVEDVSLPDRVELRDASDQTTSSSSPSSPGSNGTLVWSARSGPEVHAKKEKRRKQNRMSQAAFRQRKEQELTALRNQVKELLAERQGLLDLHARTVMAIDHMKRIVLGLDCGTLVPKSDLPSILKHDSNAWEPHRQ</sequence>
<dbReference type="GO" id="GO:0090575">
    <property type="term" value="C:RNA polymerase II transcription regulator complex"/>
    <property type="evidence" value="ECO:0007669"/>
    <property type="project" value="TreeGrafter"/>
</dbReference>
<dbReference type="InterPro" id="IPR050936">
    <property type="entry name" value="AP-1-like"/>
</dbReference>